<name>A0A510PK67_MICAE</name>
<dbReference type="Proteomes" id="UP000321223">
    <property type="component" value="Unassembled WGS sequence"/>
</dbReference>
<proteinExistence type="predicted"/>
<sequence>MKLPIIGILSGVALATLGISGVAEAAILLPSLPPGSEYRLVFVTSGTRDATSSDIADYNTFVQNAARGSSVLNTALTAAGFNPLSISWTAIASTSAVNARVNTQTQATDTSRPIYRLDGALVATSYTDLWDGFIGYPINVTESGTSIAGTPGTAVWTGTLQDGTSPGSQLGSLGAVSVRGFVGFVLGTNVLVVDFRWVNTGAEPSNNFLPVYGISSVLAVPTAPPAATPEPSSLLGFITLGGLMLGGAVRKARK</sequence>
<dbReference type="InterPro" id="IPR016186">
    <property type="entry name" value="C-type_lectin-like/link_sf"/>
</dbReference>
<dbReference type="AlphaFoldDB" id="A0A510PK67"/>
<dbReference type="EMBL" id="BHVU01000178">
    <property type="protein sequence ID" value="GCA94206.1"/>
    <property type="molecule type" value="Genomic_DNA"/>
</dbReference>
<gene>
    <name evidence="1" type="ORF">MAE30S32_28580</name>
</gene>
<organism evidence="1 2">
    <name type="scientific">Microcystis aeruginosa 11-30S32</name>
    <dbReference type="NCBI Taxonomy" id="2358142"/>
    <lineage>
        <taxon>Bacteria</taxon>
        <taxon>Bacillati</taxon>
        <taxon>Cyanobacteriota</taxon>
        <taxon>Cyanophyceae</taxon>
        <taxon>Oscillatoriophycideae</taxon>
        <taxon>Chroococcales</taxon>
        <taxon>Microcystaceae</taxon>
        <taxon>Microcystis</taxon>
    </lineage>
</organism>
<accession>A0A510PK67</accession>
<dbReference type="Gene3D" id="3.10.100.10">
    <property type="entry name" value="Mannose-Binding Protein A, subunit A"/>
    <property type="match status" value="1"/>
</dbReference>
<reference evidence="1 2" key="1">
    <citation type="journal article" date="2019" name="Appl. Environ. Microbiol.">
        <title>Co-occurrence of broad and narrow host-range viruses infecting the toxic bloom-forming cyanobacterium Microcystis aeruginosa.</title>
        <authorList>
            <person name="Morimoto D."/>
            <person name="Tominaga K."/>
            <person name="Nishimura Y."/>
            <person name="Yoshida N."/>
            <person name="Kimura S."/>
            <person name="Sako Y."/>
            <person name="Yoshida T."/>
        </authorList>
    </citation>
    <scope>NUCLEOTIDE SEQUENCE [LARGE SCALE GENOMIC DNA]</scope>
    <source>
        <strain evidence="1 2">11-30S32</strain>
    </source>
</reference>
<comment type="caution">
    <text evidence="1">The sequence shown here is derived from an EMBL/GenBank/DDBJ whole genome shotgun (WGS) entry which is preliminary data.</text>
</comment>
<dbReference type="NCBIfam" id="TIGR02595">
    <property type="entry name" value="PEP_CTERM"/>
    <property type="match status" value="1"/>
</dbReference>
<evidence type="ECO:0000313" key="1">
    <source>
        <dbReference type="EMBL" id="GCA94206.1"/>
    </source>
</evidence>
<protein>
    <submittedName>
        <fullName evidence="1">PEP-CTERM sorting domain-containing protein</fullName>
    </submittedName>
</protein>
<evidence type="ECO:0000313" key="2">
    <source>
        <dbReference type="Proteomes" id="UP000321223"/>
    </source>
</evidence>
<dbReference type="InterPro" id="IPR013424">
    <property type="entry name" value="Ice-binding_C"/>
</dbReference>